<organism evidence="2 3">
    <name type="scientific">Mycena chlorophos</name>
    <name type="common">Agaric fungus</name>
    <name type="synonym">Agaricus chlorophos</name>
    <dbReference type="NCBI Taxonomy" id="658473"/>
    <lineage>
        <taxon>Eukaryota</taxon>
        <taxon>Fungi</taxon>
        <taxon>Dikarya</taxon>
        <taxon>Basidiomycota</taxon>
        <taxon>Agaricomycotina</taxon>
        <taxon>Agaricomycetes</taxon>
        <taxon>Agaricomycetidae</taxon>
        <taxon>Agaricales</taxon>
        <taxon>Marasmiineae</taxon>
        <taxon>Mycenaceae</taxon>
        <taxon>Mycena</taxon>
    </lineage>
</organism>
<accession>A0A8H6WQI6</accession>
<evidence type="ECO:0000313" key="2">
    <source>
        <dbReference type="EMBL" id="KAF7320859.1"/>
    </source>
</evidence>
<feature type="region of interest" description="Disordered" evidence="1">
    <location>
        <begin position="302"/>
        <end position="321"/>
    </location>
</feature>
<dbReference type="OrthoDB" id="4764735at2759"/>
<evidence type="ECO:0000256" key="1">
    <source>
        <dbReference type="SAM" id="MobiDB-lite"/>
    </source>
</evidence>
<sequence length="373" mass="39540">MDCQFSFGPNGAYFCKSDDTWAWSDHNTIPRPLQLLLEDPNHPQGCRPPTGRPYDVAFPMEPGTFNMSWKTLRGEDWYEELFLGPKYVKLAEYIRKIAKNNGEHTLRTVFGPNASYWTMSLSGFSWQNLPPILESDMLARIRKGQPSCVALGVGTSFVVLYSDGNVTFDVAEHYPQLDGIIRNVAESQRRKGMAYIALNPHAAGQYYIAYGDGSASWNLPNHFIQDVTDVSKTLKPIRAAGTTIPGVSAASLAGAAAAAGGVGAAGAGFASAGGTSPGGSSTTSNVVHGLGKLWHAYESYENNQQNGSGSNSPFNQSSFFDPSNGGGFSPGGFNGFGGGFDPGSVSSGFDPSSFVSALDPNTLAAGVANLFGN</sequence>
<protein>
    <submittedName>
        <fullName evidence="2">Uncharacterized protein</fullName>
    </submittedName>
</protein>
<name>A0A8H6WQI6_MYCCL</name>
<proteinExistence type="predicted"/>
<comment type="caution">
    <text evidence="2">The sequence shown here is derived from an EMBL/GenBank/DDBJ whole genome shotgun (WGS) entry which is preliminary data.</text>
</comment>
<evidence type="ECO:0000313" key="3">
    <source>
        <dbReference type="Proteomes" id="UP000613580"/>
    </source>
</evidence>
<reference evidence="2" key="1">
    <citation type="submission" date="2020-05" db="EMBL/GenBank/DDBJ databases">
        <title>Mycena genomes resolve the evolution of fungal bioluminescence.</title>
        <authorList>
            <person name="Tsai I.J."/>
        </authorList>
    </citation>
    <scope>NUCLEOTIDE SEQUENCE</scope>
    <source>
        <strain evidence="2">110903Hualien_Pintung</strain>
    </source>
</reference>
<dbReference type="Proteomes" id="UP000613580">
    <property type="component" value="Unassembled WGS sequence"/>
</dbReference>
<gene>
    <name evidence="2" type="ORF">HMN09_00172400</name>
</gene>
<dbReference type="AlphaFoldDB" id="A0A8H6WQI6"/>
<keyword evidence="3" id="KW-1185">Reference proteome</keyword>
<dbReference type="EMBL" id="JACAZE010000002">
    <property type="protein sequence ID" value="KAF7320859.1"/>
    <property type="molecule type" value="Genomic_DNA"/>
</dbReference>